<sequence length="109" mass="11406">ALMPGPDDTGPGDEKNETYAVIGAASSSPQVTEQLKQLIQQAVKDAVRNLGPGLSQSAAGAGDDYGGTKSGQQESSRGQDPWSDGRDPWKNGQPEPDESKWGPGGRQQQ</sequence>
<gene>
    <name evidence="2" type="ORF">PCOR1329_LOCUS10311</name>
</gene>
<feature type="region of interest" description="Disordered" evidence="1">
    <location>
        <begin position="50"/>
        <end position="109"/>
    </location>
</feature>
<feature type="region of interest" description="Disordered" evidence="1">
    <location>
        <begin position="1"/>
        <end position="30"/>
    </location>
</feature>
<accession>A0ABN9QAU3</accession>
<keyword evidence="3" id="KW-1185">Reference proteome</keyword>
<evidence type="ECO:0000313" key="3">
    <source>
        <dbReference type="Proteomes" id="UP001189429"/>
    </source>
</evidence>
<name>A0ABN9QAU3_9DINO</name>
<reference evidence="2" key="1">
    <citation type="submission" date="2023-10" db="EMBL/GenBank/DDBJ databases">
        <authorList>
            <person name="Chen Y."/>
            <person name="Shah S."/>
            <person name="Dougan E. K."/>
            <person name="Thang M."/>
            <person name="Chan C."/>
        </authorList>
    </citation>
    <scope>NUCLEOTIDE SEQUENCE [LARGE SCALE GENOMIC DNA]</scope>
</reference>
<feature type="non-terminal residue" evidence="2">
    <location>
        <position position="1"/>
    </location>
</feature>
<feature type="non-terminal residue" evidence="2">
    <location>
        <position position="109"/>
    </location>
</feature>
<protein>
    <submittedName>
        <fullName evidence="2">Uncharacterized protein</fullName>
    </submittedName>
</protein>
<evidence type="ECO:0000313" key="2">
    <source>
        <dbReference type="EMBL" id="CAK0802982.1"/>
    </source>
</evidence>
<dbReference type="Proteomes" id="UP001189429">
    <property type="component" value="Unassembled WGS sequence"/>
</dbReference>
<proteinExistence type="predicted"/>
<dbReference type="EMBL" id="CAUYUJ010002915">
    <property type="protein sequence ID" value="CAK0802982.1"/>
    <property type="molecule type" value="Genomic_DNA"/>
</dbReference>
<organism evidence="2 3">
    <name type="scientific">Prorocentrum cordatum</name>
    <dbReference type="NCBI Taxonomy" id="2364126"/>
    <lineage>
        <taxon>Eukaryota</taxon>
        <taxon>Sar</taxon>
        <taxon>Alveolata</taxon>
        <taxon>Dinophyceae</taxon>
        <taxon>Prorocentrales</taxon>
        <taxon>Prorocentraceae</taxon>
        <taxon>Prorocentrum</taxon>
    </lineage>
</organism>
<comment type="caution">
    <text evidence="2">The sequence shown here is derived from an EMBL/GenBank/DDBJ whole genome shotgun (WGS) entry which is preliminary data.</text>
</comment>
<evidence type="ECO:0000256" key="1">
    <source>
        <dbReference type="SAM" id="MobiDB-lite"/>
    </source>
</evidence>